<reference evidence="1 2" key="1">
    <citation type="submission" date="2019-04" db="EMBL/GenBank/DDBJ databases">
        <title>Friends and foes A comparative genomics study of 23 Aspergillus species from section Flavi.</title>
        <authorList>
            <consortium name="DOE Joint Genome Institute"/>
            <person name="Kjaerbolling I."/>
            <person name="Vesth T."/>
            <person name="Frisvad J.C."/>
            <person name="Nybo J.L."/>
            <person name="Theobald S."/>
            <person name="Kildgaard S."/>
            <person name="Isbrandt T."/>
            <person name="Kuo A."/>
            <person name="Sato A."/>
            <person name="Lyhne E.K."/>
            <person name="Kogle M.E."/>
            <person name="Wiebenga A."/>
            <person name="Kun R.S."/>
            <person name="Lubbers R.J."/>
            <person name="Makela M.R."/>
            <person name="Barry K."/>
            <person name="Chovatia M."/>
            <person name="Clum A."/>
            <person name="Daum C."/>
            <person name="Haridas S."/>
            <person name="He G."/>
            <person name="LaButti K."/>
            <person name="Lipzen A."/>
            <person name="Mondo S."/>
            <person name="Riley R."/>
            <person name="Salamov A."/>
            <person name="Simmons B.A."/>
            <person name="Magnuson J.K."/>
            <person name="Henrissat B."/>
            <person name="Mortensen U.H."/>
            <person name="Larsen T.O."/>
            <person name="Devries R.P."/>
            <person name="Grigoriev I.V."/>
            <person name="Machida M."/>
            <person name="Baker S.E."/>
            <person name="Andersen M.R."/>
        </authorList>
    </citation>
    <scope>NUCLEOTIDE SEQUENCE [LARGE SCALE GENOMIC DNA]</scope>
    <source>
        <strain evidence="1 2">CBS 117625</strain>
    </source>
</reference>
<dbReference type="OrthoDB" id="1600564at2759"/>
<organism evidence="1 2">
    <name type="scientific">Aspergillus pseudotamarii</name>
    <dbReference type="NCBI Taxonomy" id="132259"/>
    <lineage>
        <taxon>Eukaryota</taxon>
        <taxon>Fungi</taxon>
        <taxon>Dikarya</taxon>
        <taxon>Ascomycota</taxon>
        <taxon>Pezizomycotina</taxon>
        <taxon>Eurotiomycetes</taxon>
        <taxon>Eurotiomycetidae</taxon>
        <taxon>Eurotiales</taxon>
        <taxon>Aspergillaceae</taxon>
        <taxon>Aspergillus</taxon>
        <taxon>Aspergillus subgen. Circumdati</taxon>
    </lineage>
</organism>
<protein>
    <recommendedName>
        <fullName evidence="3">Fungal-specific transcription factor domain-containing protein</fullName>
    </recommendedName>
</protein>
<dbReference type="AlphaFoldDB" id="A0A5N6T2B3"/>
<dbReference type="GeneID" id="43641105"/>
<evidence type="ECO:0000313" key="2">
    <source>
        <dbReference type="Proteomes" id="UP000325672"/>
    </source>
</evidence>
<evidence type="ECO:0000313" key="1">
    <source>
        <dbReference type="EMBL" id="KAE8140436.1"/>
    </source>
</evidence>
<dbReference type="Proteomes" id="UP000325672">
    <property type="component" value="Unassembled WGS sequence"/>
</dbReference>
<name>A0A5N6T2B3_ASPPS</name>
<dbReference type="RefSeq" id="XP_031916499.1">
    <property type="nucleotide sequence ID" value="XM_032056895.1"/>
</dbReference>
<proteinExistence type="predicted"/>
<accession>A0A5N6T2B3</accession>
<evidence type="ECO:0008006" key="3">
    <source>
        <dbReference type="Google" id="ProtNLM"/>
    </source>
</evidence>
<gene>
    <name evidence="1" type="ORF">BDV38DRAFT_269034</name>
</gene>
<keyword evidence="2" id="KW-1185">Reference proteome</keyword>
<sequence>MEESLEILASTKECPGDELLVWLVRIQLVVDKSYHLRRDGDNSHSSPLVTDLLQSQLESVKRQIPSHLKENNVICMYLSNAELAIHEALIKAPIPTNGPDPQGVTSLHTSLLAAKSWLDVWLCVPPEHYLGVSFTILSMFCRALVDLFMLSTLDDPTWDRKAVQDRVNLLYYLDLLQTNFKRSVDHRAQEADADIFAKGVNMISTIKERWGPSLIEAQQYLPATEVANPTWQDTLDNPGDLKLDGMDDAWMMELFGFI</sequence>
<dbReference type="EMBL" id="ML743561">
    <property type="protein sequence ID" value="KAE8140436.1"/>
    <property type="molecule type" value="Genomic_DNA"/>
</dbReference>